<dbReference type="AlphaFoldDB" id="A0AA45L935"/>
<dbReference type="PANTHER" id="PTHR30055:SF238">
    <property type="entry name" value="MYCOFACTOCIN BIOSYNTHESIS TRANSCRIPTIONAL REGULATOR MFTR-RELATED"/>
    <property type="match status" value="1"/>
</dbReference>
<dbReference type="EMBL" id="CP073249">
    <property type="protein sequence ID" value="QUF05889.1"/>
    <property type="molecule type" value="Genomic_DNA"/>
</dbReference>
<proteinExistence type="predicted"/>
<dbReference type="GO" id="GO:0000976">
    <property type="term" value="F:transcription cis-regulatory region binding"/>
    <property type="evidence" value="ECO:0007669"/>
    <property type="project" value="TreeGrafter"/>
</dbReference>
<keyword evidence="1" id="KW-0805">Transcription regulation</keyword>
<dbReference type="Pfam" id="PF00440">
    <property type="entry name" value="TetR_N"/>
    <property type="match status" value="1"/>
</dbReference>
<feature type="DNA-binding region" description="H-T-H motif" evidence="4">
    <location>
        <begin position="42"/>
        <end position="61"/>
    </location>
</feature>
<dbReference type="InterPro" id="IPR009057">
    <property type="entry name" value="Homeodomain-like_sf"/>
</dbReference>
<dbReference type="Gene3D" id="1.10.10.60">
    <property type="entry name" value="Homeodomain-like"/>
    <property type="match status" value="1"/>
</dbReference>
<dbReference type="PANTHER" id="PTHR30055">
    <property type="entry name" value="HTH-TYPE TRANSCRIPTIONAL REGULATOR RUTR"/>
    <property type="match status" value="1"/>
</dbReference>
<reference evidence="6" key="1">
    <citation type="submission" date="2021-04" db="EMBL/GenBank/DDBJ databases">
        <title>Genomic sequence of Actinosynnema pretiosum subsp. pretiosum ATCC 31280 (C-14919).</title>
        <authorList>
            <person name="Bai L."/>
            <person name="Wang X."/>
            <person name="Xiao Y."/>
        </authorList>
    </citation>
    <scope>NUCLEOTIDE SEQUENCE</scope>
    <source>
        <strain evidence="6">ATCC 31280</strain>
    </source>
</reference>
<dbReference type="SUPFAM" id="SSF46689">
    <property type="entry name" value="Homeodomain-like"/>
    <property type="match status" value="1"/>
</dbReference>
<dbReference type="Proteomes" id="UP000677152">
    <property type="component" value="Chromosome"/>
</dbReference>
<dbReference type="InterPro" id="IPR041347">
    <property type="entry name" value="MftR_C"/>
</dbReference>
<dbReference type="PROSITE" id="PS50977">
    <property type="entry name" value="HTH_TETR_2"/>
    <property type="match status" value="1"/>
</dbReference>
<feature type="domain" description="HTH tetR-type" evidence="5">
    <location>
        <begin position="19"/>
        <end position="79"/>
    </location>
</feature>
<accession>A0AA45L935</accession>
<dbReference type="InterPro" id="IPR001647">
    <property type="entry name" value="HTH_TetR"/>
</dbReference>
<organism evidence="6 7">
    <name type="scientific">Actinosynnema pretiosum subsp. pretiosum</name>
    <dbReference type="NCBI Taxonomy" id="103721"/>
    <lineage>
        <taxon>Bacteria</taxon>
        <taxon>Bacillati</taxon>
        <taxon>Actinomycetota</taxon>
        <taxon>Actinomycetes</taxon>
        <taxon>Pseudonocardiales</taxon>
        <taxon>Pseudonocardiaceae</taxon>
        <taxon>Actinosynnema</taxon>
    </lineage>
</organism>
<gene>
    <name evidence="6" type="ORF">KCV87_07395</name>
</gene>
<evidence type="ECO:0000313" key="6">
    <source>
        <dbReference type="EMBL" id="QUF05889.1"/>
    </source>
</evidence>
<dbReference type="Gene3D" id="1.10.357.10">
    <property type="entry name" value="Tetracycline Repressor, domain 2"/>
    <property type="match status" value="1"/>
</dbReference>
<dbReference type="GO" id="GO:0003700">
    <property type="term" value="F:DNA-binding transcription factor activity"/>
    <property type="evidence" value="ECO:0007669"/>
    <property type="project" value="TreeGrafter"/>
</dbReference>
<evidence type="ECO:0000256" key="4">
    <source>
        <dbReference type="PROSITE-ProRule" id="PRU00335"/>
    </source>
</evidence>
<evidence type="ECO:0000256" key="3">
    <source>
        <dbReference type="ARBA" id="ARBA00023163"/>
    </source>
</evidence>
<dbReference type="InterPro" id="IPR023772">
    <property type="entry name" value="DNA-bd_HTH_TetR-type_CS"/>
</dbReference>
<evidence type="ECO:0000259" key="5">
    <source>
        <dbReference type="PROSITE" id="PS50977"/>
    </source>
</evidence>
<dbReference type="InterPro" id="IPR050109">
    <property type="entry name" value="HTH-type_TetR-like_transc_reg"/>
</dbReference>
<keyword evidence="2 4" id="KW-0238">DNA-binding</keyword>
<evidence type="ECO:0000256" key="1">
    <source>
        <dbReference type="ARBA" id="ARBA00023015"/>
    </source>
</evidence>
<dbReference type="PROSITE" id="PS01081">
    <property type="entry name" value="HTH_TETR_1"/>
    <property type="match status" value="1"/>
</dbReference>
<evidence type="ECO:0000256" key="2">
    <source>
        <dbReference type="ARBA" id="ARBA00023125"/>
    </source>
</evidence>
<sequence>MDTTVDLDTTVGLRERKKAATRQALHEAALGLAIEHGLERLTVEAIADAASVSRRTFSNYFANKEEAIFHGHRARLRAIVDLLRAQPEDVPVRNALFEAARAFSAELDGLDPALVAQRRLVRGHPSLVVHQVAAHSAVERELADELASRMPADDPEAALRARVLSAAFLTTLRAATQHWIENPDRPLSDVLLSALRHVAG</sequence>
<evidence type="ECO:0000313" key="7">
    <source>
        <dbReference type="Proteomes" id="UP000677152"/>
    </source>
</evidence>
<name>A0AA45L935_9PSEU</name>
<dbReference type="Pfam" id="PF17754">
    <property type="entry name" value="TetR_C_14"/>
    <property type="match status" value="1"/>
</dbReference>
<keyword evidence="3" id="KW-0804">Transcription</keyword>
<protein>
    <submittedName>
        <fullName evidence="6">TetR family transcriptional regulator</fullName>
    </submittedName>
</protein>